<sequence length="513" mass="57280">MGVFSLVREEMVVGWSNVRHVQFGYGGTFIDSERKLSVVSQVFSPWHDFTGFSTYATERYVDVGQPTSLSHPQLLVEGEITPGITCDEYISRRKRLLELLPEKSLAIIAAAPVKMMTDVVPYPFRQDADYLYITGCSQPGGVAVLSEECGLCMFMPDPDPHDVVWQGQVAGVEAALDFFKAEKAFPLSKMHKILPEMIGRASRLFHNVKTALPSYMELEAFRRASLNNKVKDLSHYTHEMRWIKSLSELKLMRESASIACQSLLQTMLLSRTFPEESKLSAKVEYECKMRGAQRMAFHPVVGGGANGSVIHYSRNDQKVRAGELVLMDIGCEFHGYLSDLTRTWPPCGSFSSAQEILYSLILETNKECVKLCKPGVSIQQIHNYSVQMIRRGLKEIGILKDENGCSYHQLNPTSVGHYLGMDVHDSAMISNNRLLQPGVVITIEPGVYIPISYDAPDRFRGIGIRIEDEVLITETGYEVLTGSMPKEIPHIKSLLNFASSTATEASDLRAAFS</sequence>
<dbReference type="Proteomes" id="UP000504607">
    <property type="component" value="Chromosome 2"/>
</dbReference>
<dbReference type="CDD" id="cd01087">
    <property type="entry name" value="Prolidase"/>
    <property type="match status" value="1"/>
</dbReference>
<dbReference type="Gene3D" id="3.40.350.10">
    <property type="entry name" value="Creatinase/prolidase N-terminal domain"/>
    <property type="match status" value="1"/>
</dbReference>
<evidence type="ECO:0000313" key="7">
    <source>
        <dbReference type="Proteomes" id="UP000504607"/>
    </source>
</evidence>
<dbReference type="Pfam" id="PF05195">
    <property type="entry name" value="AMP_N"/>
    <property type="match status" value="1"/>
</dbReference>
<evidence type="ECO:0000313" key="8">
    <source>
        <dbReference type="RefSeq" id="XP_019703963.1"/>
    </source>
</evidence>
<keyword evidence="4" id="KW-0378">Hydrolase</keyword>
<dbReference type="GeneID" id="105039979"/>
<dbReference type="OrthoDB" id="4215474at2759"/>
<dbReference type="AlphaFoldDB" id="A0A6J0PE47"/>
<comment type="similarity">
    <text evidence="2">Belongs to the peptidase M24B family.</text>
</comment>
<dbReference type="PANTHER" id="PTHR43226:SF4">
    <property type="entry name" value="XAA-PRO AMINOPEPTIDASE 3"/>
    <property type="match status" value="1"/>
</dbReference>
<dbReference type="GO" id="GO:0030145">
    <property type="term" value="F:manganese ion binding"/>
    <property type="evidence" value="ECO:0007669"/>
    <property type="project" value="InterPro"/>
</dbReference>
<keyword evidence="7" id="KW-1185">Reference proteome</keyword>
<dbReference type="InterPro" id="IPR000994">
    <property type="entry name" value="Pept_M24"/>
</dbReference>
<dbReference type="InterPro" id="IPR036005">
    <property type="entry name" value="Creatinase/aminopeptidase-like"/>
</dbReference>
<dbReference type="SUPFAM" id="SSF53092">
    <property type="entry name" value="Creatinase/prolidase N-terminal domain"/>
    <property type="match status" value="1"/>
</dbReference>
<evidence type="ECO:0000256" key="3">
    <source>
        <dbReference type="ARBA" id="ARBA00022723"/>
    </source>
</evidence>
<dbReference type="SMART" id="SM01011">
    <property type="entry name" value="AMP_N"/>
    <property type="match status" value="1"/>
</dbReference>
<accession>A0A6J0PE47</accession>
<dbReference type="Pfam" id="PF00557">
    <property type="entry name" value="Peptidase_M24"/>
    <property type="match status" value="1"/>
</dbReference>
<dbReference type="PANTHER" id="PTHR43226">
    <property type="entry name" value="XAA-PRO AMINOPEPTIDASE 3"/>
    <property type="match status" value="1"/>
</dbReference>
<protein>
    <submittedName>
        <fullName evidence="8">Intermediate cleaving peptidase 55, mitochondrial isoform X3</fullName>
    </submittedName>
</protein>
<dbReference type="RefSeq" id="XP_019703963.1">
    <property type="nucleotide sequence ID" value="XM_019848404.2"/>
</dbReference>
<evidence type="ECO:0000256" key="1">
    <source>
        <dbReference type="ARBA" id="ARBA00001936"/>
    </source>
</evidence>
<dbReference type="GO" id="GO:0006508">
    <property type="term" value="P:proteolysis"/>
    <property type="evidence" value="ECO:0007669"/>
    <property type="project" value="TreeGrafter"/>
</dbReference>
<dbReference type="InParanoid" id="A0A6J0PE47"/>
<organism evidence="7 8">
    <name type="scientific">Elaeis guineensis var. tenera</name>
    <name type="common">Oil palm</name>
    <dbReference type="NCBI Taxonomy" id="51953"/>
    <lineage>
        <taxon>Eukaryota</taxon>
        <taxon>Viridiplantae</taxon>
        <taxon>Streptophyta</taxon>
        <taxon>Embryophyta</taxon>
        <taxon>Tracheophyta</taxon>
        <taxon>Spermatophyta</taxon>
        <taxon>Magnoliopsida</taxon>
        <taxon>Liliopsida</taxon>
        <taxon>Arecaceae</taxon>
        <taxon>Arecoideae</taxon>
        <taxon>Cocoseae</taxon>
        <taxon>Elaeidinae</taxon>
        <taxon>Elaeis</taxon>
    </lineage>
</organism>
<dbReference type="InterPro" id="IPR052433">
    <property type="entry name" value="X-Pro_dipept-like"/>
</dbReference>
<evidence type="ECO:0000259" key="6">
    <source>
        <dbReference type="SMART" id="SM01011"/>
    </source>
</evidence>
<gene>
    <name evidence="8" type="primary">LOC105039979</name>
</gene>
<keyword evidence="5" id="KW-0464">Manganese</keyword>
<dbReference type="Gene3D" id="3.90.230.10">
    <property type="entry name" value="Creatinase/methionine aminopeptidase superfamily"/>
    <property type="match status" value="1"/>
</dbReference>
<comment type="cofactor">
    <cofactor evidence="1">
        <name>Mn(2+)</name>
        <dbReference type="ChEBI" id="CHEBI:29035"/>
    </cofactor>
</comment>
<reference evidence="8" key="1">
    <citation type="submission" date="2025-08" db="UniProtKB">
        <authorList>
            <consortium name="RefSeq"/>
        </authorList>
    </citation>
    <scope>IDENTIFICATION</scope>
</reference>
<keyword evidence="3" id="KW-0479">Metal-binding</keyword>
<feature type="domain" description="Aminopeptidase P N-terminal" evidence="6">
    <location>
        <begin position="84"/>
        <end position="213"/>
    </location>
</feature>
<dbReference type="RefSeq" id="XP_073106745.1">
    <property type="nucleotide sequence ID" value="XM_073250644.1"/>
</dbReference>
<dbReference type="GO" id="GO:0070006">
    <property type="term" value="F:metalloaminopeptidase activity"/>
    <property type="evidence" value="ECO:0007669"/>
    <property type="project" value="InterPro"/>
</dbReference>
<dbReference type="InterPro" id="IPR007865">
    <property type="entry name" value="Aminopep_P_N"/>
</dbReference>
<name>A0A6J0PE47_ELAGV</name>
<dbReference type="FunCoup" id="A0A6J0PE47">
    <property type="interactions" value="886"/>
</dbReference>
<dbReference type="SUPFAM" id="SSF55920">
    <property type="entry name" value="Creatinase/aminopeptidase"/>
    <property type="match status" value="1"/>
</dbReference>
<evidence type="ECO:0000256" key="5">
    <source>
        <dbReference type="ARBA" id="ARBA00023211"/>
    </source>
</evidence>
<evidence type="ECO:0000256" key="4">
    <source>
        <dbReference type="ARBA" id="ARBA00022801"/>
    </source>
</evidence>
<evidence type="ECO:0000256" key="2">
    <source>
        <dbReference type="ARBA" id="ARBA00008766"/>
    </source>
</evidence>
<dbReference type="GO" id="GO:0005739">
    <property type="term" value="C:mitochondrion"/>
    <property type="evidence" value="ECO:0007669"/>
    <property type="project" value="TreeGrafter"/>
</dbReference>
<dbReference type="InterPro" id="IPR029149">
    <property type="entry name" value="Creatin/AminoP/Spt16_N"/>
</dbReference>
<proteinExistence type="inferred from homology"/>